<evidence type="ECO:0000313" key="1">
    <source>
        <dbReference type="EMBL" id="KAE9624723.1"/>
    </source>
</evidence>
<name>A0A6A4RCL3_9RHOB</name>
<comment type="caution">
    <text evidence="1">The sequence shown here is derived from an EMBL/GenBank/DDBJ whole genome shotgun (WGS) entry which is preliminary data.</text>
</comment>
<evidence type="ECO:0000313" key="2">
    <source>
        <dbReference type="Proteomes" id="UP000441586"/>
    </source>
</evidence>
<dbReference type="SUPFAM" id="SSF69279">
    <property type="entry name" value="Phage tail proteins"/>
    <property type="match status" value="1"/>
</dbReference>
<organism evidence="1 2">
    <name type="scientific">Parasedimentitalea maritima</name>
    <dbReference type="NCBI Taxonomy" id="2578117"/>
    <lineage>
        <taxon>Bacteria</taxon>
        <taxon>Pseudomonadati</taxon>
        <taxon>Pseudomonadota</taxon>
        <taxon>Alphaproteobacteria</taxon>
        <taxon>Rhodobacterales</taxon>
        <taxon>Paracoccaceae</taxon>
        <taxon>Parasedimentitalea</taxon>
    </lineage>
</organism>
<gene>
    <name evidence="1" type="ORF">GP644_23280</name>
</gene>
<dbReference type="Proteomes" id="UP000441586">
    <property type="component" value="Unassembled WGS sequence"/>
</dbReference>
<sequence>MTLGFTPRVRVTGKYAEMINAGRLIDWEHVDAAGLESDRLHLTVDVRGVEGRPREGERVGLEVGFAESLPLTHKGDFVISRVTPRLFPEQLLIVATAAPFEPEDSTAFRERRSASYDGTTLGEIFRTLTQRHGFSPRVAPELDTVPIEHADQADETDMAFLTRLARRYDAVTKPVGERYVLARRGQVKAISGQSLPVIALSVPPNNRPGEMAFTNASIESSARVRFKGVRAVWFDGEEGVEATIEQGTGPFKRLRQSYQSPGEASAAAQGELRKLKREAEKLRIECPGNPALAAEGLIELDDTWPSYMQGRWSLDRVTARGSRRHGYRCVLEATWPDGREED</sequence>
<dbReference type="AlphaFoldDB" id="A0A6A4RCL3"/>
<proteinExistence type="predicted"/>
<protein>
    <submittedName>
        <fullName evidence="1">Phage late control D family protein</fullName>
    </submittedName>
</protein>
<dbReference type="Pfam" id="PF05954">
    <property type="entry name" value="Phage_GPD"/>
    <property type="match status" value="1"/>
</dbReference>
<dbReference type="EMBL" id="WSFO01000028">
    <property type="protein sequence ID" value="KAE9624723.1"/>
    <property type="molecule type" value="Genomic_DNA"/>
</dbReference>
<dbReference type="RefSeq" id="WP_158981839.1">
    <property type="nucleotide sequence ID" value="NZ_WSFO01000028.1"/>
</dbReference>
<reference evidence="1 2" key="1">
    <citation type="submission" date="2019-12" db="EMBL/GenBank/DDBJ databases">
        <authorList>
            <person name="Zhang Y.-J."/>
        </authorList>
    </citation>
    <scope>NUCLEOTIDE SEQUENCE [LARGE SCALE GENOMIC DNA]</scope>
    <source>
        <strain evidence="1 2">H18S-6</strain>
    </source>
</reference>
<accession>A0A6A4RCL3</accession>